<evidence type="ECO:0000313" key="2">
    <source>
        <dbReference type="EMBL" id="KAA8877328.1"/>
    </source>
</evidence>
<dbReference type="OrthoDB" id="3209305at2"/>
<dbReference type="Pfam" id="PF26526">
    <property type="entry name" value="DUF8175"/>
    <property type="match status" value="1"/>
</dbReference>
<accession>A0A5N0DJX2</accession>
<reference evidence="2 3" key="1">
    <citation type="submission" date="2019-09" db="EMBL/GenBank/DDBJ databases">
        <authorList>
            <person name="Wang X."/>
        </authorList>
    </citation>
    <scope>NUCLEOTIDE SEQUENCE [LARGE SCALE GENOMIC DNA]</scope>
    <source>
        <strain evidence="2 3">CICC 11023</strain>
    </source>
</reference>
<dbReference type="InterPro" id="IPR058488">
    <property type="entry name" value="DUF8175"/>
</dbReference>
<gene>
    <name evidence="2" type="ORF">F3087_44970</name>
</gene>
<dbReference type="Proteomes" id="UP000323876">
    <property type="component" value="Unassembled WGS sequence"/>
</dbReference>
<dbReference type="AlphaFoldDB" id="A0A5N0DJX2"/>
<comment type="caution">
    <text evidence="2">The sequence shown here is derived from an EMBL/GenBank/DDBJ whole genome shotgun (WGS) entry which is preliminary data.</text>
</comment>
<sequence length="175" mass="18241">MRLAHGPTGVHDGVPIGYSRDREGAATAAVNTVQALTQAGQGRITMDAVQGALLARDPGPHLRSSMQIGRDRPSGLEVVNLVPAAVSVTAFTPSSARVMVWTVAVSRAAITEGAPVSIVTAWATNTVELVWERGDWKTKDAIGTVGPSPDQVVAPGADSPLTQPLQAGYYTVYVN</sequence>
<keyword evidence="3" id="KW-1185">Reference proteome</keyword>
<dbReference type="EMBL" id="VXLC01000051">
    <property type="protein sequence ID" value="KAA8877328.1"/>
    <property type="molecule type" value="Genomic_DNA"/>
</dbReference>
<evidence type="ECO:0000313" key="3">
    <source>
        <dbReference type="Proteomes" id="UP000323876"/>
    </source>
</evidence>
<protein>
    <recommendedName>
        <fullName evidence="1">DUF8175 domain-containing protein</fullName>
    </recommendedName>
</protein>
<evidence type="ECO:0000259" key="1">
    <source>
        <dbReference type="Pfam" id="PF26526"/>
    </source>
</evidence>
<organism evidence="2 3">
    <name type="scientific">Nocardia colli</name>
    <dbReference type="NCBI Taxonomy" id="2545717"/>
    <lineage>
        <taxon>Bacteria</taxon>
        <taxon>Bacillati</taxon>
        <taxon>Actinomycetota</taxon>
        <taxon>Actinomycetes</taxon>
        <taxon>Mycobacteriales</taxon>
        <taxon>Nocardiaceae</taxon>
        <taxon>Nocardia</taxon>
    </lineage>
</organism>
<feature type="domain" description="DUF8175" evidence="1">
    <location>
        <begin position="5"/>
        <end position="141"/>
    </location>
</feature>
<name>A0A5N0DJX2_9NOCA</name>
<proteinExistence type="predicted"/>
<dbReference type="RefSeq" id="WP_150408338.1">
    <property type="nucleotide sequence ID" value="NZ_VXLC01000051.1"/>
</dbReference>